<dbReference type="CDD" id="cd01887">
    <property type="entry name" value="IF2_eIF5B"/>
    <property type="match status" value="1"/>
</dbReference>
<gene>
    <name evidence="8 12" type="primary">infB</name>
    <name evidence="12" type="ORF">EUAN_05870</name>
</gene>
<dbReference type="Pfam" id="PF00009">
    <property type="entry name" value="GTP_EFTU"/>
    <property type="match status" value="1"/>
</dbReference>
<keyword evidence="3 8" id="KW-0396">Initiation factor</keyword>
<evidence type="ECO:0000256" key="4">
    <source>
        <dbReference type="ARBA" id="ARBA00022741"/>
    </source>
</evidence>
<dbReference type="NCBIfam" id="TIGR00231">
    <property type="entry name" value="small_GTP"/>
    <property type="match status" value="1"/>
</dbReference>
<dbReference type="InterPro" id="IPR023115">
    <property type="entry name" value="TIF_IF2_dom3"/>
</dbReference>
<feature type="region of interest" description="G-domain" evidence="8">
    <location>
        <begin position="193"/>
        <end position="341"/>
    </location>
</feature>
<dbReference type="SUPFAM" id="SSF52156">
    <property type="entry name" value="Initiation factor IF2/eIF5b, domain 3"/>
    <property type="match status" value="1"/>
</dbReference>
<dbReference type="InterPro" id="IPR036925">
    <property type="entry name" value="TIF_IF2_dom3_sf"/>
</dbReference>
<evidence type="ECO:0000256" key="5">
    <source>
        <dbReference type="ARBA" id="ARBA00022917"/>
    </source>
</evidence>
<sequence>MKIRVYELAKDLGLTSKDLIEKLKELDIKVGNHMSTLDEETVEILKELFTGAAEGIEQAKEAQVEEKSEPENQVEDKKEIKRKEDTMEKTDNIDQEVENKSDLPVIKIGESVQVKELAEKLGVQVSDVITKLIGLGVMATLNQEIDYDTASIIAAEYEYAVEGEVSDIENMEELLEQTYNYVDDEADLKSRPPVVTVMGHVDHGKTSLLDAIRNTNVTNKEAGGITQHIGASTVKINNEKIVFLDTPGHEAFTSMRARGAQITDVAILVVAADDGVMPQTVEAINHSKAAGVPIIVAVNKIDKPAANPDKVKQELTEYGLVPEDWGGDTIFVNVSAKTGEGIEDILEMILLVAEVQELKANPNRRAVGTIIEAKLDKGRGAVATVLVQKGTLSVGDAIITGKTYGRVRAMIDDKGKKIKKAGPSTPVEIIGLSEVPESGDRMYMVEDDKKARYLGEKMKGKHRDAKMKEGQKVSLDNLFDTIQDGQVKELNIIVKADVRGTIEAIKQSLLKLSNEEVRVNPIHGGVGAITESDIMLASASNAIVIGFNVRPTNNAMEIASSEEVDVRTYRVIYNAIEDIKAAIDGMLEPEYKEVFQGRAEVREIFKIPGGVAAGIYVQTGKITRASQIRILRDNIVIYEGELSSLRRFKDDVKELAVNYEGGLAIEGFKDMKEGDVVEAFIMEEIKR</sequence>
<dbReference type="PROSITE" id="PS01176">
    <property type="entry name" value="IF2"/>
    <property type="match status" value="1"/>
</dbReference>
<evidence type="ECO:0000256" key="6">
    <source>
        <dbReference type="ARBA" id="ARBA00023134"/>
    </source>
</evidence>
<dbReference type="InterPro" id="IPR006847">
    <property type="entry name" value="IF2_N"/>
</dbReference>
<dbReference type="AlphaFoldDB" id="A0A1S1V879"/>
<dbReference type="Gene3D" id="2.40.30.10">
    <property type="entry name" value="Translation factors"/>
    <property type="match status" value="2"/>
</dbReference>
<dbReference type="Pfam" id="PF04760">
    <property type="entry name" value="IF2_N"/>
    <property type="match status" value="2"/>
</dbReference>
<dbReference type="RefSeq" id="WP_071061521.1">
    <property type="nucleotide sequence ID" value="NZ_MKIE01000002.1"/>
</dbReference>
<dbReference type="InterPro" id="IPR000178">
    <property type="entry name" value="TF_IF2_bacterial-like"/>
</dbReference>
<dbReference type="InterPro" id="IPR015760">
    <property type="entry name" value="TIF_IF2"/>
</dbReference>
<dbReference type="Proteomes" id="UP000180254">
    <property type="component" value="Unassembled WGS sequence"/>
</dbReference>
<dbReference type="Pfam" id="PF11987">
    <property type="entry name" value="IF-2"/>
    <property type="match status" value="1"/>
</dbReference>
<evidence type="ECO:0000256" key="8">
    <source>
        <dbReference type="HAMAP-Rule" id="MF_00100"/>
    </source>
</evidence>
<dbReference type="FunFam" id="3.40.50.300:FF:000019">
    <property type="entry name" value="Translation initiation factor IF-2"/>
    <property type="match status" value="1"/>
</dbReference>
<dbReference type="HAMAP" id="MF_00100_B">
    <property type="entry name" value="IF_2_B"/>
    <property type="match status" value="1"/>
</dbReference>
<dbReference type="PROSITE" id="PS51722">
    <property type="entry name" value="G_TR_2"/>
    <property type="match status" value="1"/>
</dbReference>
<evidence type="ECO:0000256" key="2">
    <source>
        <dbReference type="ARBA" id="ARBA00020675"/>
    </source>
</evidence>
<proteinExistence type="inferred from homology"/>
<keyword evidence="13" id="KW-1185">Reference proteome</keyword>
<comment type="function">
    <text evidence="7 8 9">One of the essential components for the initiation of protein synthesis. Protects formylmethionyl-tRNA from spontaneous hydrolysis and promotes its binding to the 30S ribosomal subunits. Also involved in the hydrolysis of GTP during the formation of the 70S ribosomal complex.</text>
</comment>
<keyword evidence="6 8" id="KW-0342">GTP-binding</keyword>
<dbReference type="InterPro" id="IPR027417">
    <property type="entry name" value="P-loop_NTPase"/>
</dbReference>
<dbReference type="Gene3D" id="3.40.50.300">
    <property type="entry name" value="P-loop containing nucleotide triphosphate hydrolases"/>
    <property type="match status" value="1"/>
</dbReference>
<evidence type="ECO:0000313" key="12">
    <source>
        <dbReference type="EMBL" id="OHW62803.1"/>
    </source>
</evidence>
<feature type="binding site" evidence="8">
    <location>
        <begin position="245"/>
        <end position="249"/>
    </location>
    <ligand>
        <name>GTP</name>
        <dbReference type="ChEBI" id="CHEBI:37565"/>
    </ligand>
</feature>
<dbReference type="Pfam" id="PF22042">
    <property type="entry name" value="EF-G_D2"/>
    <property type="match status" value="1"/>
</dbReference>
<organism evidence="12 13">
    <name type="scientific">Andreesenia angusta</name>
    <dbReference type="NCBI Taxonomy" id="39480"/>
    <lineage>
        <taxon>Bacteria</taxon>
        <taxon>Bacillati</taxon>
        <taxon>Bacillota</taxon>
        <taxon>Tissierellia</taxon>
        <taxon>Tissierellales</taxon>
        <taxon>Gottschalkiaceae</taxon>
        <taxon>Andreesenia</taxon>
    </lineage>
</organism>
<comment type="subcellular location">
    <subcellularLocation>
        <location evidence="8">Cytoplasm</location>
    </subcellularLocation>
</comment>
<dbReference type="SUPFAM" id="SSF52540">
    <property type="entry name" value="P-loop containing nucleoside triphosphate hydrolases"/>
    <property type="match status" value="1"/>
</dbReference>
<dbReference type="Gene3D" id="1.10.10.2480">
    <property type="match status" value="1"/>
</dbReference>
<dbReference type="GO" id="GO:0003743">
    <property type="term" value="F:translation initiation factor activity"/>
    <property type="evidence" value="ECO:0007669"/>
    <property type="project" value="UniProtKB-UniRule"/>
</dbReference>
<protein>
    <recommendedName>
        <fullName evidence="2 8">Translation initiation factor IF-2</fullName>
    </recommendedName>
</protein>
<accession>A0A1S1V879</accession>
<feature type="domain" description="Tr-type G" evidence="11">
    <location>
        <begin position="190"/>
        <end position="359"/>
    </location>
</feature>
<dbReference type="Gene3D" id="3.40.50.10050">
    <property type="entry name" value="Translation initiation factor IF- 2, domain 3"/>
    <property type="match status" value="1"/>
</dbReference>
<evidence type="ECO:0000256" key="3">
    <source>
        <dbReference type="ARBA" id="ARBA00022540"/>
    </source>
</evidence>
<dbReference type="OrthoDB" id="9811804at2"/>
<dbReference type="FunFam" id="2.40.30.10:FF:000008">
    <property type="entry name" value="Translation initiation factor IF-2"/>
    <property type="match status" value="1"/>
</dbReference>
<dbReference type="InterPro" id="IPR009000">
    <property type="entry name" value="Transl_B-barrel_sf"/>
</dbReference>
<dbReference type="FunFam" id="3.40.50.10050:FF:000001">
    <property type="entry name" value="Translation initiation factor IF-2"/>
    <property type="match status" value="1"/>
</dbReference>
<dbReference type="FunFam" id="2.40.30.10:FF:000007">
    <property type="entry name" value="Translation initiation factor IF-2"/>
    <property type="match status" value="1"/>
</dbReference>
<dbReference type="PANTHER" id="PTHR43381">
    <property type="entry name" value="TRANSLATION INITIATION FACTOR IF-2-RELATED"/>
    <property type="match status" value="1"/>
</dbReference>
<evidence type="ECO:0000256" key="7">
    <source>
        <dbReference type="ARBA" id="ARBA00025162"/>
    </source>
</evidence>
<evidence type="ECO:0000259" key="11">
    <source>
        <dbReference type="PROSITE" id="PS51722"/>
    </source>
</evidence>
<feature type="binding site" evidence="8">
    <location>
        <begin position="299"/>
        <end position="302"/>
    </location>
    <ligand>
        <name>GTP</name>
        <dbReference type="ChEBI" id="CHEBI:37565"/>
    </ligand>
</feature>
<evidence type="ECO:0000256" key="9">
    <source>
        <dbReference type="RuleBase" id="RU000644"/>
    </source>
</evidence>
<reference evidence="12 13" key="1">
    <citation type="submission" date="2016-09" db="EMBL/GenBank/DDBJ databases">
        <title>Genome sequence of Eubacterium angustum.</title>
        <authorList>
            <person name="Poehlein A."/>
            <person name="Daniel R."/>
        </authorList>
    </citation>
    <scope>NUCLEOTIDE SEQUENCE [LARGE SCALE GENOMIC DNA]</scope>
    <source>
        <strain evidence="12 13">DSM 1989</strain>
    </source>
</reference>
<feature type="region of interest" description="Disordered" evidence="10">
    <location>
        <begin position="59"/>
        <end position="96"/>
    </location>
</feature>
<comment type="similarity">
    <text evidence="1 8 9">Belongs to the TRAFAC class translation factor GTPase superfamily. Classic translation factor GTPase family. IF-2 subfamily.</text>
</comment>
<dbReference type="GO" id="GO:0005525">
    <property type="term" value="F:GTP binding"/>
    <property type="evidence" value="ECO:0007669"/>
    <property type="project" value="UniProtKB-KW"/>
</dbReference>
<dbReference type="CDD" id="cd03702">
    <property type="entry name" value="IF2_mtIF2_II"/>
    <property type="match status" value="1"/>
</dbReference>
<dbReference type="InterPro" id="IPR000795">
    <property type="entry name" value="T_Tr_GTP-bd_dom"/>
</dbReference>
<dbReference type="EMBL" id="MKIE01000002">
    <property type="protein sequence ID" value="OHW62803.1"/>
    <property type="molecule type" value="Genomic_DNA"/>
</dbReference>
<dbReference type="InterPro" id="IPR005225">
    <property type="entry name" value="Small_GTP-bd"/>
</dbReference>
<keyword evidence="4 8" id="KW-0547">Nucleotide-binding</keyword>
<keyword evidence="8" id="KW-0963">Cytoplasm</keyword>
<comment type="caution">
    <text evidence="12">The sequence shown here is derived from an EMBL/GenBank/DDBJ whole genome shotgun (WGS) entry which is preliminary data.</text>
</comment>
<dbReference type="CDD" id="cd03692">
    <property type="entry name" value="mtIF2_IVc"/>
    <property type="match status" value="1"/>
</dbReference>
<evidence type="ECO:0000256" key="10">
    <source>
        <dbReference type="SAM" id="MobiDB-lite"/>
    </source>
</evidence>
<name>A0A1S1V879_9FIRM</name>
<evidence type="ECO:0000256" key="1">
    <source>
        <dbReference type="ARBA" id="ARBA00007733"/>
    </source>
</evidence>
<dbReference type="GO" id="GO:0003924">
    <property type="term" value="F:GTPase activity"/>
    <property type="evidence" value="ECO:0007669"/>
    <property type="project" value="UniProtKB-UniRule"/>
</dbReference>
<dbReference type="STRING" id="39480.EUAN_05870"/>
<dbReference type="NCBIfam" id="TIGR00487">
    <property type="entry name" value="IF-2"/>
    <property type="match status" value="1"/>
</dbReference>
<dbReference type="GO" id="GO:0005829">
    <property type="term" value="C:cytosol"/>
    <property type="evidence" value="ECO:0007669"/>
    <property type="project" value="TreeGrafter"/>
</dbReference>
<dbReference type="SUPFAM" id="SSF50447">
    <property type="entry name" value="Translation proteins"/>
    <property type="match status" value="2"/>
</dbReference>
<feature type="binding site" evidence="8">
    <location>
        <begin position="199"/>
        <end position="206"/>
    </location>
    <ligand>
        <name>GTP</name>
        <dbReference type="ChEBI" id="CHEBI:37565"/>
    </ligand>
</feature>
<dbReference type="PANTHER" id="PTHR43381:SF5">
    <property type="entry name" value="TR-TYPE G DOMAIN-CONTAINING PROTEIN"/>
    <property type="match status" value="1"/>
</dbReference>
<keyword evidence="5 8" id="KW-0648">Protein biosynthesis</keyword>
<dbReference type="InterPro" id="IPR044145">
    <property type="entry name" value="IF2_II"/>
</dbReference>
<evidence type="ECO:0000313" key="13">
    <source>
        <dbReference type="Proteomes" id="UP000180254"/>
    </source>
</evidence>
<dbReference type="InterPro" id="IPR053905">
    <property type="entry name" value="EF-G-like_DII"/>
</dbReference>